<accession>A0AA52EEJ4</accession>
<dbReference type="RefSeq" id="WP_310798038.1">
    <property type="nucleotide sequence ID" value="NZ_CP123872.1"/>
</dbReference>
<organism evidence="2 3">
    <name type="scientific">Temperatibacter marinus</name>
    <dbReference type="NCBI Taxonomy" id="1456591"/>
    <lineage>
        <taxon>Bacteria</taxon>
        <taxon>Pseudomonadati</taxon>
        <taxon>Pseudomonadota</taxon>
        <taxon>Alphaproteobacteria</taxon>
        <taxon>Kordiimonadales</taxon>
        <taxon>Temperatibacteraceae</taxon>
        <taxon>Temperatibacter</taxon>
    </lineage>
</organism>
<protein>
    <submittedName>
        <fullName evidence="2">Gamma carbonic anhydrase family protein</fullName>
    </submittedName>
</protein>
<keyword evidence="3" id="KW-1185">Reference proteome</keyword>
<dbReference type="SUPFAM" id="SSF51161">
    <property type="entry name" value="Trimeric LpxA-like enzymes"/>
    <property type="match status" value="1"/>
</dbReference>
<dbReference type="AlphaFoldDB" id="A0AA52EEJ4"/>
<gene>
    <name evidence="2" type="ORF">QGN29_11640</name>
</gene>
<dbReference type="InterPro" id="IPR047324">
    <property type="entry name" value="LbH_gamma_CA-like"/>
</dbReference>
<dbReference type="KEGG" id="tmk:QGN29_11640"/>
<proteinExistence type="predicted"/>
<dbReference type="Proteomes" id="UP001268683">
    <property type="component" value="Chromosome"/>
</dbReference>
<evidence type="ECO:0000313" key="2">
    <source>
        <dbReference type="EMBL" id="WND02203.1"/>
    </source>
</evidence>
<dbReference type="CDD" id="cd04645">
    <property type="entry name" value="LbH_gamma_CA_like"/>
    <property type="match status" value="1"/>
</dbReference>
<evidence type="ECO:0000256" key="1">
    <source>
        <dbReference type="SAM" id="MobiDB-lite"/>
    </source>
</evidence>
<dbReference type="InterPro" id="IPR050484">
    <property type="entry name" value="Transf_Hexapept/Carb_Anhydrase"/>
</dbReference>
<dbReference type="PANTHER" id="PTHR13061">
    <property type="entry name" value="DYNACTIN SUBUNIT P25"/>
    <property type="match status" value="1"/>
</dbReference>
<feature type="region of interest" description="Disordered" evidence="1">
    <location>
        <begin position="172"/>
        <end position="200"/>
    </location>
</feature>
<dbReference type="PANTHER" id="PTHR13061:SF29">
    <property type="entry name" value="GAMMA CARBONIC ANHYDRASE-LIKE 1, MITOCHONDRIAL-RELATED"/>
    <property type="match status" value="1"/>
</dbReference>
<sequence>MTPLKRETDLGGTLTPFQSIWPEIEPSAYVFHGAQVVGDVHINALSSIWHNVVIRGDVNYIRIGKRTNIQDGTIIHVSTNTYPTLIGDDVLIAHMAMLHGCTLENNSFVGMGAIVMDNCIIETDGMLAAGAMLTAGKVIKSGEMWAGRPAKFMRLLTQDEIEKNRSMAHHYQQLAEQHRADSKGEKGDQYPPKSMKYAWT</sequence>
<dbReference type="InterPro" id="IPR011004">
    <property type="entry name" value="Trimer_LpxA-like_sf"/>
</dbReference>
<dbReference type="Gene3D" id="2.160.10.10">
    <property type="entry name" value="Hexapeptide repeat proteins"/>
    <property type="match status" value="1"/>
</dbReference>
<name>A0AA52EEJ4_9PROT</name>
<reference evidence="2" key="1">
    <citation type="submission" date="2023-04" db="EMBL/GenBank/DDBJ databases">
        <title>Complete genome sequence of Temperatibacter marinus.</title>
        <authorList>
            <person name="Rong J.-C."/>
            <person name="Yi M.-L."/>
            <person name="Zhao Q."/>
        </authorList>
    </citation>
    <scope>NUCLEOTIDE SEQUENCE</scope>
    <source>
        <strain evidence="2">NBRC 110045</strain>
    </source>
</reference>
<dbReference type="EMBL" id="CP123872">
    <property type="protein sequence ID" value="WND02203.1"/>
    <property type="molecule type" value="Genomic_DNA"/>
</dbReference>
<evidence type="ECO:0000313" key="3">
    <source>
        <dbReference type="Proteomes" id="UP001268683"/>
    </source>
</evidence>
<feature type="compositionally biased region" description="Basic and acidic residues" evidence="1">
    <location>
        <begin position="176"/>
        <end position="188"/>
    </location>
</feature>